<gene>
    <name evidence="5" type="ORF">HZF24_13645</name>
</gene>
<dbReference type="Pfam" id="PF01515">
    <property type="entry name" value="PTA_PTB"/>
    <property type="match status" value="1"/>
</dbReference>
<evidence type="ECO:0000259" key="4">
    <source>
        <dbReference type="Pfam" id="PF01515"/>
    </source>
</evidence>
<dbReference type="PIRSF" id="PIRSF000428">
    <property type="entry name" value="P_Ac_trans"/>
    <property type="match status" value="1"/>
</dbReference>
<dbReference type="SUPFAM" id="SSF53659">
    <property type="entry name" value="Isocitrate/Isopropylmalate dehydrogenase-like"/>
    <property type="match status" value="1"/>
</dbReference>
<dbReference type="InterPro" id="IPR002505">
    <property type="entry name" value="PTA_PTB"/>
</dbReference>
<name>A0A974GX44_SEDHY</name>
<evidence type="ECO:0000256" key="1">
    <source>
        <dbReference type="ARBA" id="ARBA00005656"/>
    </source>
</evidence>
<keyword evidence="2" id="KW-0808">Transferase</keyword>
<dbReference type="Gene3D" id="3.40.718.10">
    <property type="entry name" value="Isopropylmalate Dehydrogenase"/>
    <property type="match status" value="1"/>
</dbReference>
<protein>
    <submittedName>
        <fullName evidence="5">Bifunctional enoyl-CoA hydratase/phosphate acetyltransferase</fullName>
    </submittedName>
</protein>
<evidence type="ECO:0000256" key="2">
    <source>
        <dbReference type="ARBA" id="ARBA00022679"/>
    </source>
</evidence>
<evidence type="ECO:0000256" key="3">
    <source>
        <dbReference type="ARBA" id="ARBA00023315"/>
    </source>
</evidence>
<dbReference type="EMBL" id="JACBNQ010000018">
    <property type="protein sequence ID" value="NYB75187.1"/>
    <property type="molecule type" value="Genomic_DNA"/>
</dbReference>
<keyword evidence="6" id="KW-1185">Reference proteome</keyword>
<evidence type="ECO:0000313" key="5">
    <source>
        <dbReference type="EMBL" id="NYB75187.1"/>
    </source>
</evidence>
<dbReference type="PANTHER" id="PTHR43356">
    <property type="entry name" value="PHOSPHATE ACETYLTRANSFERASE"/>
    <property type="match status" value="1"/>
</dbReference>
<dbReference type="PANTHER" id="PTHR43356:SF2">
    <property type="entry name" value="PHOSPHATE ACETYLTRANSFERASE"/>
    <property type="match status" value="1"/>
</dbReference>
<dbReference type="Proteomes" id="UP000611629">
    <property type="component" value="Unassembled WGS sequence"/>
</dbReference>
<dbReference type="InterPro" id="IPR012147">
    <property type="entry name" value="P_Ac_Bu_trans"/>
</dbReference>
<sequence length="307" mass="32661">MERSKKLVNNFQEVINSAKKYSPINIAVAAAEDSEVLTAIEEARSLGIINAILIGCKDKIEDILNNNSIDSKSYEIIDTVSKEESCFKAVQLVKEGKASTIMKGIVDTSIVLKAVINKETGLEVNGLISHVGVLKVDKFDKLFLISDSAVVLSPTVQDKVSIINNAVIVAKALGIEEPKVAIICPVEKVNEKIESTVHAAELVSLYEQKKITGCVVGGPFALDNAVSEEAANHKGIINPVAGKADILIAHNLEVGNVLNKAIEYFGYTEKAGVIMGVGAPIILTSRASSSKSKLNSIALAALIAQEI</sequence>
<reference evidence="5" key="1">
    <citation type="submission" date="2020-07" db="EMBL/GenBank/DDBJ databases">
        <title>Genomic analysis of a strain of Sedimentibacter Hydroxybenzoicus DSM7310.</title>
        <authorList>
            <person name="Ma S."/>
        </authorList>
    </citation>
    <scope>NUCLEOTIDE SEQUENCE</scope>
    <source>
        <strain evidence="5">DSM 7310</strain>
    </source>
</reference>
<comment type="caution">
    <text evidence="5">The sequence shown here is derived from an EMBL/GenBank/DDBJ whole genome shotgun (WGS) entry which is preliminary data.</text>
</comment>
<organism evidence="5 6">
    <name type="scientific">Sedimentibacter hydroxybenzoicus DSM 7310</name>
    <dbReference type="NCBI Taxonomy" id="1123245"/>
    <lineage>
        <taxon>Bacteria</taxon>
        <taxon>Bacillati</taxon>
        <taxon>Bacillota</taxon>
        <taxon>Tissierellia</taxon>
        <taxon>Sedimentibacter</taxon>
    </lineage>
</organism>
<dbReference type="GO" id="GO:0016746">
    <property type="term" value="F:acyltransferase activity"/>
    <property type="evidence" value="ECO:0007669"/>
    <property type="project" value="UniProtKB-KW"/>
</dbReference>
<accession>A0A974GX44</accession>
<feature type="domain" description="Phosphate acetyl/butaryl transferase" evidence="4">
    <location>
        <begin position="85"/>
        <end position="301"/>
    </location>
</feature>
<comment type="similarity">
    <text evidence="1">Belongs to the phosphate acetyltransferase and butyryltransferase family.</text>
</comment>
<dbReference type="NCBIfam" id="NF006045">
    <property type="entry name" value="PRK08190.1"/>
    <property type="match status" value="1"/>
</dbReference>
<keyword evidence="3" id="KW-0012">Acyltransferase</keyword>
<dbReference type="AlphaFoldDB" id="A0A974GX44"/>
<evidence type="ECO:0000313" key="6">
    <source>
        <dbReference type="Proteomes" id="UP000611629"/>
    </source>
</evidence>
<proteinExistence type="inferred from homology"/>
<dbReference type="InterPro" id="IPR050500">
    <property type="entry name" value="Phos_Acetyltrans/Butyryltrans"/>
</dbReference>